<evidence type="ECO:0000313" key="2">
    <source>
        <dbReference type="Proteomes" id="UP000054937"/>
    </source>
</evidence>
<accession>A0A0V0QMV3</accession>
<dbReference type="AlphaFoldDB" id="A0A0V0QMV3"/>
<organism evidence="1 2">
    <name type="scientific">Pseudocohnilembus persalinus</name>
    <name type="common">Ciliate</name>
    <dbReference type="NCBI Taxonomy" id="266149"/>
    <lineage>
        <taxon>Eukaryota</taxon>
        <taxon>Sar</taxon>
        <taxon>Alveolata</taxon>
        <taxon>Ciliophora</taxon>
        <taxon>Intramacronucleata</taxon>
        <taxon>Oligohymenophorea</taxon>
        <taxon>Scuticociliatia</taxon>
        <taxon>Philasterida</taxon>
        <taxon>Pseudocohnilembidae</taxon>
        <taxon>Pseudocohnilembus</taxon>
    </lineage>
</organism>
<keyword evidence="2" id="KW-1185">Reference proteome</keyword>
<evidence type="ECO:0000313" key="1">
    <source>
        <dbReference type="EMBL" id="KRX03558.1"/>
    </source>
</evidence>
<protein>
    <submittedName>
        <fullName evidence="1">Uncharacterized protein</fullName>
    </submittedName>
</protein>
<dbReference type="InParanoid" id="A0A0V0QMV3"/>
<name>A0A0V0QMV3_PSEPJ</name>
<dbReference type="EMBL" id="LDAU01000129">
    <property type="protein sequence ID" value="KRX03558.1"/>
    <property type="molecule type" value="Genomic_DNA"/>
</dbReference>
<gene>
    <name evidence="1" type="ORF">PPERSA_04110</name>
</gene>
<dbReference type="Proteomes" id="UP000054937">
    <property type="component" value="Unassembled WGS sequence"/>
</dbReference>
<reference evidence="1 2" key="1">
    <citation type="journal article" date="2015" name="Sci. Rep.">
        <title>Genome of the facultative scuticociliatosis pathogen Pseudocohnilembus persalinus provides insight into its virulence through horizontal gene transfer.</title>
        <authorList>
            <person name="Xiong J."/>
            <person name="Wang G."/>
            <person name="Cheng J."/>
            <person name="Tian M."/>
            <person name="Pan X."/>
            <person name="Warren A."/>
            <person name="Jiang C."/>
            <person name="Yuan D."/>
            <person name="Miao W."/>
        </authorList>
    </citation>
    <scope>NUCLEOTIDE SEQUENCE [LARGE SCALE GENOMIC DNA]</scope>
    <source>
        <strain evidence="1">36N120E</strain>
    </source>
</reference>
<sequence>MGAFLKFLGNQEQLIKKVYDQIPNNQMIFPTGLLKNFDSKQLLKKLERIQNKRINRQKIRQLLNTTRNQIKPNNLVMQEVYQITDNKIFPKQINQKSNQQQQQKFLVQFKHIQSQNNQQENYYHYKKSFQDSGNIQIFTVLNNIQNLPYTQFTTNKSNRGSEFLLQSTESSTCSQTISDYSSKNESIIDIKQFHDFAKNERIDQNVKTIKPQIVLNSTSQELL</sequence>
<proteinExistence type="predicted"/>
<comment type="caution">
    <text evidence="1">The sequence shown here is derived from an EMBL/GenBank/DDBJ whole genome shotgun (WGS) entry which is preliminary data.</text>
</comment>